<accession>A0ABM6JQ98</accession>
<dbReference type="Gene3D" id="1.25.40.20">
    <property type="entry name" value="Ankyrin repeat-containing domain"/>
    <property type="match status" value="1"/>
</dbReference>
<sequence length="192" mass="20964">MSTSLKSIPNLLKIGFSASFVMAYLLLSYSTAQPVETSNIDDLSKNDAAQSITPSQDIDKETQLLMDYFFAAARTGDVEVLTHFIEAGFPIDQRNNQSYTALMVSAYNGHPSATSALLEMGANACLQDKRGNTAIMGAVIKAEFTIIKQLYNHECDANLTNKSGMTLEDFAEYWGQSDKLSSAILVNSPIKQ</sequence>
<reference evidence="4 5" key="1">
    <citation type="submission" date="2017-03" db="EMBL/GenBank/DDBJ databases">
        <title>Genome sequencing of Shewanella japonica KCTC 22435.</title>
        <authorList>
            <person name="Kim K.M."/>
        </authorList>
    </citation>
    <scope>NUCLEOTIDE SEQUENCE [LARGE SCALE GENOMIC DNA]</scope>
    <source>
        <strain evidence="4 5">KCTC 22435</strain>
    </source>
</reference>
<dbReference type="Proteomes" id="UP000191820">
    <property type="component" value="Chromosome"/>
</dbReference>
<dbReference type="SUPFAM" id="SSF48403">
    <property type="entry name" value="Ankyrin repeat"/>
    <property type="match status" value="1"/>
</dbReference>
<dbReference type="InterPro" id="IPR036770">
    <property type="entry name" value="Ankyrin_rpt-contain_sf"/>
</dbReference>
<keyword evidence="5" id="KW-1185">Reference proteome</keyword>
<dbReference type="PANTHER" id="PTHR24173:SF74">
    <property type="entry name" value="ANKYRIN REPEAT DOMAIN-CONTAINING PROTEIN 16"/>
    <property type="match status" value="1"/>
</dbReference>
<feature type="repeat" description="ANK" evidence="3">
    <location>
        <begin position="97"/>
        <end position="129"/>
    </location>
</feature>
<evidence type="ECO:0000313" key="5">
    <source>
        <dbReference type="Proteomes" id="UP000191820"/>
    </source>
</evidence>
<dbReference type="Pfam" id="PF12796">
    <property type="entry name" value="Ank_2"/>
    <property type="match status" value="1"/>
</dbReference>
<dbReference type="PANTHER" id="PTHR24173">
    <property type="entry name" value="ANKYRIN REPEAT CONTAINING"/>
    <property type="match status" value="1"/>
</dbReference>
<keyword evidence="1" id="KW-0677">Repeat</keyword>
<dbReference type="RefSeq" id="WP_225442120.1">
    <property type="nucleotide sequence ID" value="NZ_CP020472.1"/>
</dbReference>
<evidence type="ECO:0008006" key="6">
    <source>
        <dbReference type="Google" id="ProtNLM"/>
    </source>
</evidence>
<organism evidence="4 5">
    <name type="scientific">Shewanella japonica</name>
    <dbReference type="NCBI Taxonomy" id="93973"/>
    <lineage>
        <taxon>Bacteria</taxon>
        <taxon>Pseudomonadati</taxon>
        <taxon>Pseudomonadota</taxon>
        <taxon>Gammaproteobacteria</taxon>
        <taxon>Alteromonadales</taxon>
        <taxon>Shewanellaceae</taxon>
        <taxon>Shewanella</taxon>
    </lineage>
</organism>
<dbReference type="EMBL" id="CP020472">
    <property type="protein sequence ID" value="ARD24073.1"/>
    <property type="molecule type" value="Genomic_DNA"/>
</dbReference>
<gene>
    <name evidence="4" type="ORF">SJ2017_3839</name>
</gene>
<keyword evidence="2 3" id="KW-0040">ANK repeat</keyword>
<evidence type="ECO:0000256" key="1">
    <source>
        <dbReference type="ARBA" id="ARBA00022737"/>
    </source>
</evidence>
<proteinExistence type="predicted"/>
<dbReference type="InterPro" id="IPR002110">
    <property type="entry name" value="Ankyrin_rpt"/>
</dbReference>
<evidence type="ECO:0000256" key="2">
    <source>
        <dbReference type="ARBA" id="ARBA00023043"/>
    </source>
</evidence>
<protein>
    <recommendedName>
        <fullName evidence="6">Ankyrin repeat domain-containing protein</fullName>
    </recommendedName>
</protein>
<evidence type="ECO:0000313" key="4">
    <source>
        <dbReference type="EMBL" id="ARD24073.1"/>
    </source>
</evidence>
<name>A0ABM6JQ98_9GAMM</name>
<dbReference type="PROSITE" id="PS50088">
    <property type="entry name" value="ANK_REPEAT"/>
    <property type="match status" value="1"/>
</dbReference>
<evidence type="ECO:0000256" key="3">
    <source>
        <dbReference type="PROSITE-ProRule" id="PRU00023"/>
    </source>
</evidence>
<dbReference type="SMART" id="SM00248">
    <property type="entry name" value="ANK"/>
    <property type="match status" value="3"/>
</dbReference>